<gene>
    <name evidence="3" type="ORF">SAMN05216355_10264</name>
</gene>
<dbReference type="Pfam" id="PF01809">
    <property type="entry name" value="YidD"/>
    <property type="match status" value="1"/>
</dbReference>
<dbReference type="HAMAP" id="MF_00386">
    <property type="entry name" value="UPF0161_YidD"/>
    <property type="match status" value="1"/>
</dbReference>
<evidence type="ECO:0000256" key="2">
    <source>
        <dbReference type="SAM" id="MobiDB-lite"/>
    </source>
</evidence>
<dbReference type="InterPro" id="IPR002696">
    <property type="entry name" value="Membr_insert_effic_factor_YidD"/>
</dbReference>
<organism evidence="3 4">
    <name type="scientific">Actinomyces ruminicola</name>
    <dbReference type="NCBI Taxonomy" id="332524"/>
    <lineage>
        <taxon>Bacteria</taxon>
        <taxon>Bacillati</taxon>
        <taxon>Actinomycetota</taxon>
        <taxon>Actinomycetes</taxon>
        <taxon>Actinomycetales</taxon>
        <taxon>Actinomycetaceae</taxon>
        <taxon>Actinomyces</taxon>
    </lineage>
</organism>
<protein>
    <recommendedName>
        <fullName evidence="1">Putative membrane protein insertion efficiency factor</fullName>
    </recommendedName>
</protein>
<accession>A0A1H0APG6</accession>
<dbReference type="AlphaFoldDB" id="A0A1H0APG6"/>
<feature type="region of interest" description="Disordered" evidence="2">
    <location>
        <begin position="94"/>
        <end position="132"/>
    </location>
</feature>
<evidence type="ECO:0000256" key="1">
    <source>
        <dbReference type="HAMAP-Rule" id="MF_00386"/>
    </source>
</evidence>
<dbReference type="GO" id="GO:0005886">
    <property type="term" value="C:plasma membrane"/>
    <property type="evidence" value="ECO:0007669"/>
    <property type="project" value="UniProtKB-SubCell"/>
</dbReference>
<dbReference type="EMBL" id="FNIM01000002">
    <property type="protein sequence ID" value="SDN35430.1"/>
    <property type="molecule type" value="Genomic_DNA"/>
</dbReference>
<comment type="function">
    <text evidence="1">Could be involved in insertion of integral membrane proteins into the membrane.</text>
</comment>
<keyword evidence="1" id="KW-1003">Cell membrane</keyword>
<evidence type="ECO:0000313" key="4">
    <source>
        <dbReference type="Proteomes" id="UP000198541"/>
    </source>
</evidence>
<keyword evidence="1" id="KW-0472">Membrane</keyword>
<dbReference type="STRING" id="332524.SAMN04487766_12310"/>
<dbReference type="NCBIfam" id="TIGR00278">
    <property type="entry name" value="membrane protein insertion efficiency factor YidD"/>
    <property type="match status" value="1"/>
</dbReference>
<dbReference type="PANTHER" id="PTHR33383:SF1">
    <property type="entry name" value="MEMBRANE PROTEIN INSERTION EFFICIENCY FACTOR-RELATED"/>
    <property type="match status" value="1"/>
</dbReference>
<dbReference type="PANTHER" id="PTHR33383">
    <property type="entry name" value="MEMBRANE PROTEIN INSERTION EFFICIENCY FACTOR-RELATED"/>
    <property type="match status" value="1"/>
</dbReference>
<comment type="subcellular location">
    <subcellularLocation>
        <location evidence="1">Cell membrane</location>
        <topology evidence="1">Peripheral membrane protein</topology>
        <orientation evidence="1">Cytoplasmic side</orientation>
    </subcellularLocation>
</comment>
<dbReference type="Proteomes" id="UP000198541">
    <property type="component" value="Unassembled WGS sequence"/>
</dbReference>
<sequence>MTAKHDDHGPSVAARAVLALVGLYQKWISPGLPRRCRYYPSCSAYAVEAVAAHGAAKGVLLAAWRLLRCNPLTRGGVDHVPDRGRWRYHLPPDVPRFAADTRDSAPSPPRSGAPPDDADAPLAPGVACTGSA</sequence>
<proteinExistence type="inferred from homology"/>
<comment type="similarity">
    <text evidence="1">Belongs to the UPF0161 family.</text>
</comment>
<reference evidence="4" key="1">
    <citation type="submission" date="2016-10" db="EMBL/GenBank/DDBJ databases">
        <authorList>
            <person name="Varghese N."/>
            <person name="Submissions S."/>
        </authorList>
    </citation>
    <scope>NUCLEOTIDE SEQUENCE [LARGE SCALE GENOMIC DNA]</scope>
    <source>
        <strain evidence="4">DSM 27982</strain>
    </source>
</reference>
<name>A0A1H0APG6_9ACTO</name>
<keyword evidence="4" id="KW-1185">Reference proteome</keyword>
<dbReference type="SMART" id="SM01234">
    <property type="entry name" value="Haemolytic"/>
    <property type="match status" value="1"/>
</dbReference>
<evidence type="ECO:0000313" key="3">
    <source>
        <dbReference type="EMBL" id="SDN35430.1"/>
    </source>
</evidence>